<organism evidence="5 6">
    <name type="scientific">Suillus discolor</name>
    <dbReference type="NCBI Taxonomy" id="1912936"/>
    <lineage>
        <taxon>Eukaryota</taxon>
        <taxon>Fungi</taxon>
        <taxon>Dikarya</taxon>
        <taxon>Basidiomycota</taxon>
        <taxon>Agaricomycotina</taxon>
        <taxon>Agaricomycetes</taxon>
        <taxon>Agaricomycetidae</taxon>
        <taxon>Boletales</taxon>
        <taxon>Suillineae</taxon>
        <taxon>Suillaceae</taxon>
        <taxon>Suillus</taxon>
    </lineage>
</organism>
<feature type="compositionally biased region" description="Polar residues" evidence="3">
    <location>
        <begin position="425"/>
        <end position="438"/>
    </location>
</feature>
<dbReference type="EMBL" id="JABBWM010000001">
    <property type="protein sequence ID" value="KAG2120919.1"/>
    <property type="molecule type" value="Genomic_DNA"/>
</dbReference>
<evidence type="ECO:0000256" key="1">
    <source>
        <dbReference type="PROSITE-ProRule" id="PRU00723"/>
    </source>
</evidence>
<keyword evidence="1" id="KW-0862">Zinc</keyword>
<feature type="zinc finger region" description="C3H1-type" evidence="1">
    <location>
        <begin position="360"/>
        <end position="388"/>
    </location>
</feature>
<keyword evidence="1" id="KW-0479">Metal-binding</keyword>
<dbReference type="GeneID" id="64697182"/>
<feature type="coiled-coil region" evidence="2">
    <location>
        <begin position="31"/>
        <end position="58"/>
    </location>
</feature>
<accession>A0A9P7K1A8</accession>
<feature type="region of interest" description="Disordered" evidence="3">
    <location>
        <begin position="416"/>
        <end position="463"/>
    </location>
</feature>
<evidence type="ECO:0000256" key="3">
    <source>
        <dbReference type="SAM" id="MobiDB-lite"/>
    </source>
</evidence>
<feature type="domain" description="C3H1-type" evidence="4">
    <location>
        <begin position="321"/>
        <end position="348"/>
    </location>
</feature>
<dbReference type="InterPro" id="IPR000571">
    <property type="entry name" value="Znf_CCCH"/>
</dbReference>
<keyword evidence="2" id="KW-0175">Coiled coil</keyword>
<protein>
    <recommendedName>
        <fullName evidence="4">C3H1-type domain-containing protein</fullName>
    </recommendedName>
</protein>
<dbReference type="PANTHER" id="PTHR37543">
    <property type="entry name" value="CCCH ZINC FINGER DNA BINDING PROTEIN (AFU_ORTHOLOGUE AFUA_5G12760)"/>
    <property type="match status" value="1"/>
</dbReference>
<reference evidence="5" key="1">
    <citation type="journal article" date="2020" name="New Phytol.">
        <title>Comparative genomics reveals dynamic genome evolution in host specialist ectomycorrhizal fungi.</title>
        <authorList>
            <person name="Lofgren L.A."/>
            <person name="Nguyen N.H."/>
            <person name="Vilgalys R."/>
            <person name="Ruytinx J."/>
            <person name="Liao H.L."/>
            <person name="Branco S."/>
            <person name="Kuo A."/>
            <person name="LaButti K."/>
            <person name="Lipzen A."/>
            <person name="Andreopoulos W."/>
            <person name="Pangilinan J."/>
            <person name="Riley R."/>
            <person name="Hundley H."/>
            <person name="Na H."/>
            <person name="Barry K."/>
            <person name="Grigoriev I.V."/>
            <person name="Stajich J.E."/>
            <person name="Kennedy P.G."/>
        </authorList>
    </citation>
    <scope>NUCLEOTIDE SEQUENCE</scope>
    <source>
        <strain evidence="5">FC423</strain>
    </source>
</reference>
<keyword evidence="1" id="KW-0863">Zinc-finger</keyword>
<dbReference type="Pfam" id="PF25540">
    <property type="entry name" value="DUF7923"/>
    <property type="match status" value="1"/>
</dbReference>
<evidence type="ECO:0000313" key="6">
    <source>
        <dbReference type="Proteomes" id="UP000823399"/>
    </source>
</evidence>
<dbReference type="PROSITE" id="PS50103">
    <property type="entry name" value="ZF_C3H1"/>
    <property type="match status" value="2"/>
</dbReference>
<sequence length="463" mass="51265">MEECATLNDLQKWERLVEEQSSLFRLTLTDNQTLRIRVDELERELSVWKLAFKAAEDEKCNLQKQMLKLEKNIGSLRDDNPLLLCLIDGDGNIFSQDLLASGHTGGRQAAMLLTKGLTDYMVDVDAGSSGRGQVWLTVYCNKTGLMDTLVNNGICSASEFEAFVLGFNSASPLFSIVDVGGGKEAADAKIKECLRVFTRFPQTSRVFFGGGHDNGYTSTLSTLENEGLLEKIVLLRGYKTLAAELQHFDLPHLDIGGVFMTKKLPSSYTHRRSTPPTGFAPQEHDRQKINPKNFLVGTQSPVISTNTPFCRYLDPSLPLNKQTPRPCTFFYLSVCKQGDKCTYGHDYFLTADNYAELRANAKKSPCPVFNKNQPCPFGKSCPSGHYCPRGSKCGYRKQGKCKFIGREMHIPLNERISVSGRPPSRAQSSNVSGQTDGTPTPPMSPVDLSNFATISPFVPQGTR</sequence>
<feature type="zinc finger region" description="C3H1-type" evidence="1">
    <location>
        <begin position="321"/>
        <end position="348"/>
    </location>
</feature>
<dbReference type="Gene3D" id="4.10.1000.10">
    <property type="entry name" value="Zinc finger, CCCH-type"/>
    <property type="match status" value="1"/>
</dbReference>
<dbReference type="OrthoDB" id="2270193at2759"/>
<dbReference type="InterPro" id="IPR057683">
    <property type="entry name" value="DUF7923"/>
</dbReference>
<dbReference type="Proteomes" id="UP000823399">
    <property type="component" value="Unassembled WGS sequence"/>
</dbReference>
<comment type="caution">
    <text evidence="5">The sequence shown here is derived from an EMBL/GenBank/DDBJ whole genome shotgun (WGS) entry which is preliminary data.</text>
</comment>
<keyword evidence="6" id="KW-1185">Reference proteome</keyword>
<evidence type="ECO:0000256" key="2">
    <source>
        <dbReference type="SAM" id="Coils"/>
    </source>
</evidence>
<evidence type="ECO:0000313" key="5">
    <source>
        <dbReference type="EMBL" id="KAG2120919.1"/>
    </source>
</evidence>
<proteinExistence type="predicted"/>
<name>A0A9P7K1A8_9AGAM</name>
<feature type="domain" description="C3H1-type" evidence="4">
    <location>
        <begin position="360"/>
        <end position="388"/>
    </location>
</feature>
<dbReference type="PANTHER" id="PTHR37543:SF1">
    <property type="entry name" value="CCCH ZINC FINGER DNA BINDING PROTEIN (AFU_ORTHOLOGUE AFUA_5G12760)"/>
    <property type="match status" value="1"/>
</dbReference>
<dbReference type="RefSeq" id="XP_041300295.1">
    <property type="nucleotide sequence ID" value="XM_041434923.1"/>
</dbReference>
<evidence type="ECO:0000259" key="4">
    <source>
        <dbReference type="PROSITE" id="PS50103"/>
    </source>
</evidence>
<dbReference type="GO" id="GO:0008270">
    <property type="term" value="F:zinc ion binding"/>
    <property type="evidence" value="ECO:0007669"/>
    <property type="project" value="UniProtKB-KW"/>
</dbReference>
<dbReference type="AlphaFoldDB" id="A0A9P7K1A8"/>
<gene>
    <name evidence="5" type="ORF">F5147DRAFT_663757</name>
</gene>